<dbReference type="PANTHER" id="PTHR35482:SF1">
    <property type="entry name" value="CYTOCHROME C OXIDASE SUBUNIT"/>
    <property type="match status" value="1"/>
</dbReference>
<keyword evidence="3" id="KW-1185">Reference proteome</keyword>
<feature type="compositionally biased region" description="Basic and acidic residues" evidence="1">
    <location>
        <begin position="380"/>
        <end position="394"/>
    </location>
</feature>
<feature type="transmembrane region" description="Helical" evidence="2">
    <location>
        <begin position="552"/>
        <end position="572"/>
    </location>
</feature>
<evidence type="ECO:0000313" key="3">
    <source>
        <dbReference type="Proteomes" id="UP000813463"/>
    </source>
</evidence>
<feature type="region of interest" description="Disordered" evidence="1">
    <location>
        <begin position="332"/>
        <end position="352"/>
    </location>
</feature>
<evidence type="ECO:0000256" key="2">
    <source>
        <dbReference type="SAM" id="Phobius"/>
    </source>
</evidence>
<proteinExistence type="predicted"/>
<feature type="compositionally biased region" description="Polar residues" evidence="1">
    <location>
        <begin position="332"/>
        <end position="347"/>
    </location>
</feature>
<dbReference type="AlphaFoldDB" id="A0A9R0HWH6"/>
<accession>A0A9R0HWH6</accession>
<feature type="region of interest" description="Disordered" evidence="1">
    <location>
        <begin position="247"/>
        <end position="280"/>
    </location>
</feature>
<feature type="compositionally biased region" description="Basic and acidic residues" evidence="1">
    <location>
        <begin position="187"/>
        <end position="214"/>
    </location>
</feature>
<dbReference type="RefSeq" id="XP_021837154.2">
    <property type="nucleotide sequence ID" value="XM_021981462.2"/>
</dbReference>
<dbReference type="PANTHER" id="PTHR35482">
    <property type="entry name" value="CYTOCHROME C OXIDASE SUBUNIT"/>
    <property type="match status" value="1"/>
</dbReference>
<dbReference type="GeneID" id="110776895"/>
<reference evidence="3" key="1">
    <citation type="journal article" date="2021" name="Nat. Commun.">
        <title>Genomic analyses provide insights into spinach domestication and the genetic basis of agronomic traits.</title>
        <authorList>
            <person name="Cai X."/>
            <person name="Sun X."/>
            <person name="Xu C."/>
            <person name="Sun H."/>
            <person name="Wang X."/>
            <person name="Ge C."/>
            <person name="Zhang Z."/>
            <person name="Wang Q."/>
            <person name="Fei Z."/>
            <person name="Jiao C."/>
            <person name="Wang Q."/>
        </authorList>
    </citation>
    <scope>NUCLEOTIDE SEQUENCE [LARGE SCALE GENOMIC DNA]</scope>
    <source>
        <strain evidence="3">cv. Varoflay</strain>
    </source>
</reference>
<protein>
    <submittedName>
        <fullName evidence="4">Uncharacterized protein isoform X1</fullName>
    </submittedName>
</protein>
<evidence type="ECO:0000313" key="4">
    <source>
        <dbReference type="RefSeq" id="XP_021837154.2"/>
    </source>
</evidence>
<reference evidence="4" key="2">
    <citation type="submission" date="2025-08" db="UniProtKB">
        <authorList>
            <consortium name="RefSeq"/>
        </authorList>
    </citation>
    <scope>IDENTIFICATION</scope>
    <source>
        <tissue evidence="4">Leaf</tissue>
    </source>
</reference>
<keyword evidence="2" id="KW-1133">Transmembrane helix</keyword>
<feature type="compositionally biased region" description="Polar residues" evidence="1">
    <location>
        <begin position="247"/>
        <end position="278"/>
    </location>
</feature>
<keyword evidence="2" id="KW-0472">Membrane</keyword>
<evidence type="ECO:0000256" key="1">
    <source>
        <dbReference type="SAM" id="MobiDB-lite"/>
    </source>
</evidence>
<dbReference type="Proteomes" id="UP000813463">
    <property type="component" value="Chromosome 1"/>
</dbReference>
<name>A0A9R0HWH6_SPIOL</name>
<keyword evidence="2" id="KW-0812">Transmembrane</keyword>
<dbReference type="KEGG" id="soe:110776895"/>
<organism evidence="3 4">
    <name type="scientific">Spinacia oleracea</name>
    <name type="common">Spinach</name>
    <dbReference type="NCBI Taxonomy" id="3562"/>
    <lineage>
        <taxon>Eukaryota</taxon>
        <taxon>Viridiplantae</taxon>
        <taxon>Streptophyta</taxon>
        <taxon>Embryophyta</taxon>
        <taxon>Tracheophyta</taxon>
        <taxon>Spermatophyta</taxon>
        <taxon>Magnoliopsida</taxon>
        <taxon>eudicotyledons</taxon>
        <taxon>Gunneridae</taxon>
        <taxon>Pentapetalae</taxon>
        <taxon>Caryophyllales</taxon>
        <taxon>Chenopodiaceae</taxon>
        <taxon>Chenopodioideae</taxon>
        <taxon>Anserineae</taxon>
        <taxon>Spinacia</taxon>
    </lineage>
</organism>
<feature type="region of interest" description="Disordered" evidence="1">
    <location>
        <begin position="148"/>
        <end position="222"/>
    </location>
</feature>
<feature type="region of interest" description="Disordered" evidence="1">
    <location>
        <begin position="371"/>
        <end position="394"/>
    </location>
</feature>
<sequence>MSSINQSSWLCSLHTTKTFQPTPFRPTNPKFIKYKPLKFSSFAVCNSKDESNKTEESLKESIPDRVKLALEGARGYKKSLQLGKNQENGKDPVGESAGIVSEFGGYQQNKGILGNDKINVEDEKFSGEGDSGEKEIPEAIRRAMEKAKEYQKNKEVVSNGRSNVESENLPEYGDGGREVVPDAVRLAMEKTAEYDKNKGKPGQDKSNEEMEQLRGDVIGGDMDLPEAVRMAMAKAKEYKKNKGTIENNSSIVENSKLTGSEGGSASNLRKGNIGQNTENKGDLKISGIHFVGLNFADKKKSRGLPAGLVPVADSFSVDDLPEVEILVGDSSKFGSATSSESNTSPQEENSDLYKPKVTTWGVFPRPNDISKTFGGGRTIRPGEELESPEDRAAKEARSRQLVAAYKRKMGYNMDPKLRAECEKALEDGDSLMDVGRLKDALPYYQTVMDKLSFQTKLHGLAALQWSICQDSLNRTEEARVMYEKLQSHPAAEVSKKARQFIFSFEAMEMMKVRSSAPPKNIGYESYFEAFVEDKEDYNLGSAEEKDDALYQAFLYVVFLTSPILLVLLLVAIKGHRF</sequence>
<gene>
    <name evidence="4" type="primary">LOC110776895</name>
</gene>